<comment type="subcellular location">
    <subcellularLocation>
        <location evidence="1">Cell membrane</location>
        <topology evidence="1">Multi-pass membrane protein</topology>
    </subcellularLocation>
</comment>
<keyword evidence="6 7" id="KW-0472">Membrane</keyword>
<organism evidence="8 9">
    <name type="scientific">Oryzihumus leptocrescens</name>
    <dbReference type="NCBI Taxonomy" id="297536"/>
    <lineage>
        <taxon>Bacteria</taxon>
        <taxon>Bacillati</taxon>
        <taxon>Actinomycetota</taxon>
        <taxon>Actinomycetes</taxon>
        <taxon>Micrococcales</taxon>
        <taxon>Intrasporangiaceae</taxon>
        <taxon>Oryzihumus</taxon>
    </lineage>
</organism>
<feature type="transmembrane region" description="Helical" evidence="7">
    <location>
        <begin position="216"/>
        <end position="236"/>
    </location>
</feature>
<dbReference type="GO" id="GO:0005886">
    <property type="term" value="C:plasma membrane"/>
    <property type="evidence" value="ECO:0007669"/>
    <property type="project" value="UniProtKB-SubCell"/>
</dbReference>
<comment type="caution">
    <text evidence="8">The sequence shown here is derived from an EMBL/GenBank/DDBJ whole genome shotgun (WGS) entry which is preliminary data.</text>
</comment>
<dbReference type="InterPro" id="IPR002010">
    <property type="entry name" value="T3SS_IM_R"/>
</dbReference>
<evidence type="ECO:0000256" key="5">
    <source>
        <dbReference type="ARBA" id="ARBA00022989"/>
    </source>
</evidence>
<name>A0A542Z9H8_9MICO</name>
<dbReference type="PANTHER" id="PTHR30065">
    <property type="entry name" value="FLAGELLAR BIOSYNTHETIC PROTEIN FLIR"/>
    <property type="match status" value="1"/>
</dbReference>
<keyword evidence="8" id="KW-0282">Flagellum</keyword>
<dbReference type="GO" id="GO:0006605">
    <property type="term" value="P:protein targeting"/>
    <property type="evidence" value="ECO:0007669"/>
    <property type="project" value="InterPro"/>
</dbReference>
<dbReference type="RefSeq" id="WP_141790343.1">
    <property type="nucleotide sequence ID" value="NZ_BAAAKX010000019.1"/>
</dbReference>
<accession>A0A542Z9H8</accession>
<sequence length="257" mass="26401">MDFAVPTATLLAVLLATVRASAWLAVAPPFNTRAIPTMVKVALAFALALPVGPRLSGQAPPLELFPLIGAVLFQVAVGLSLGFLAQLLFSAVQAAGELIDLASGFTLASLYDPLSNVSSSMFGRVQQLLAVTLLFALNGHLLLIRGFLTSFEVLPLRVVSIGALAGTVTSNVGRFFVAALEIAAPVVVVLFLAELALGLVSRAVPSLNVLAMSFPLKILLTLSLAGVAIGLLPGAVSALLDRITTDVAAALRILGAA</sequence>
<keyword evidence="8" id="KW-0966">Cell projection</keyword>
<dbReference type="Proteomes" id="UP000319514">
    <property type="component" value="Unassembled WGS sequence"/>
</dbReference>
<evidence type="ECO:0000256" key="2">
    <source>
        <dbReference type="ARBA" id="ARBA00009772"/>
    </source>
</evidence>
<dbReference type="AlphaFoldDB" id="A0A542Z9H8"/>
<feature type="transmembrane region" description="Helical" evidence="7">
    <location>
        <begin position="30"/>
        <end position="52"/>
    </location>
</feature>
<dbReference type="Pfam" id="PF01311">
    <property type="entry name" value="Bac_export_1"/>
    <property type="match status" value="1"/>
</dbReference>
<evidence type="ECO:0000256" key="3">
    <source>
        <dbReference type="ARBA" id="ARBA00022475"/>
    </source>
</evidence>
<keyword evidence="9" id="KW-1185">Reference proteome</keyword>
<keyword evidence="5 7" id="KW-1133">Transmembrane helix</keyword>
<feature type="transmembrane region" description="Helical" evidence="7">
    <location>
        <begin position="64"/>
        <end position="89"/>
    </location>
</feature>
<evidence type="ECO:0000313" key="9">
    <source>
        <dbReference type="Proteomes" id="UP000319514"/>
    </source>
</evidence>
<dbReference type="PRINTS" id="PR00953">
    <property type="entry name" value="TYPE3IMRPROT"/>
</dbReference>
<evidence type="ECO:0000256" key="7">
    <source>
        <dbReference type="SAM" id="Phobius"/>
    </source>
</evidence>
<feature type="transmembrane region" description="Helical" evidence="7">
    <location>
        <begin position="182"/>
        <end position="204"/>
    </location>
</feature>
<protein>
    <submittedName>
        <fullName evidence="8">Flagellar biosynthetic protein FliR</fullName>
    </submittedName>
</protein>
<gene>
    <name evidence="8" type="ORF">FB474_3762</name>
</gene>
<keyword evidence="4 7" id="KW-0812">Transmembrane</keyword>
<dbReference type="OrthoDB" id="9807748at2"/>
<comment type="similarity">
    <text evidence="2">Belongs to the FliR/MopE/SpaR family.</text>
</comment>
<keyword evidence="3" id="KW-1003">Cell membrane</keyword>
<dbReference type="PANTHER" id="PTHR30065:SF1">
    <property type="entry name" value="SURFACE PRESENTATION OF ANTIGENS PROTEIN SPAR"/>
    <property type="match status" value="1"/>
</dbReference>
<proteinExistence type="inferred from homology"/>
<evidence type="ECO:0000256" key="1">
    <source>
        <dbReference type="ARBA" id="ARBA00004651"/>
    </source>
</evidence>
<evidence type="ECO:0000313" key="8">
    <source>
        <dbReference type="EMBL" id="TQL56994.1"/>
    </source>
</evidence>
<keyword evidence="8" id="KW-0969">Cilium</keyword>
<reference evidence="8 9" key="1">
    <citation type="submission" date="2019-06" db="EMBL/GenBank/DDBJ databases">
        <title>Sequencing the genomes of 1000 actinobacteria strains.</title>
        <authorList>
            <person name="Klenk H.-P."/>
        </authorList>
    </citation>
    <scope>NUCLEOTIDE SEQUENCE [LARGE SCALE GENOMIC DNA]</scope>
    <source>
        <strain evidence="8 9">DSM 18082</strain>
    </source>
</reference>
<evidence type="ECO:0000256" key="6">
    <source>
        <dbReference type="ARBA" id="ARBA00023136"/>
    </source>
</evidence>
<evidence type="ECO:0000256" key="4">
    <source>
        <dbReference type="ARBA" id="ARBA00022692"/>
    </source>
</evidence>
<dbReference type="EMBL" id="VFOQ01000002">
    <property type="protein sequence ID" value="TQL56994.1"/>
    <property type="molecule type" value="Genomic_DNA"/>
</dbReference>